<dbReference type="InterPro" id="IPR006805">
    <property type="entry name" value="Anth_synth_I_N"/>
</dbReference>
<protein>
    <recommendedName>
        <fullName evidence="6 15">Anthranilate synthase component 1</fullName>
        <ecNumber evidence="5 15">4.1.3.27</ecNumber>
    </recommendedName>
</protein>
<evidence type="ECO:0000256" key="3">
    <source>
        <dbReference type="ARBA" id="ARBA00009562"/>
    </source>
</evidence>
<dbReference type="Pfam" id="PF04715">
    <property type="entry name" value="Anth_synt_I_N"/>
    <property type="match status" value="1"/>
</dbReference>
<keyword evidence="11 15" id="KW-0057">Aromatic amino acid biosynthesis</keyword>
<proteinExistence type="inferred from homology"/>
<evidence type="ECO:0000256" key="9">
    <source>
        <dbReference type="ARBA" id="ARBA00022822"/>
    </source>
</evidence>
<comment type="caution">
    <text evidence="18">The sequence shown here is derived from an EMBL/GenBank/DDBJ whole genome shotgun (WGS) entry which is preliminary data.</text>
</comment>
<evidence type="ECO:0000256" key="6">
    <source>
        <dbReference type="ARBA" id="ARBA00020653"/>
    </source>
</evidence>
<dbReference type="InterPro" id="IPR015890">
    <property type="entry name" value="Chorismate_C"/>
</dbReference>
<dbReference type="PANTHER" id="PTHR11236:SF48">
    <property type="entry name" value="ISOCHORISMATE SYNTHASE MENF"/>
    <property type="match status" value="1"/>
</dbReference>
<evidence type="ECO:0000256" key="7">
    <source>
        <dbReference type="ARBA" id="ARBA00022605"/>
    </source>
</evidence>
<organism evidence="18 19">
    <name type="scientific">Anaerobacillus alkalilacustris</name>
    <dbReference type="NCBI Taxonomy" id="393763"/>
    <lineage>
        <taxon>Bacteria</taxon>
        <taxon>Bacillati</taxon>
        <taxon>Bacillota</taxon>
        <taxon>Bacilli</taxon>
        <taxon>Bacillales</taxon>
        <taxon>Bacillaceae</taxon>
        <taxon>Anaerobacillus</taxon>
    </lineage>
</organism>
<evidence type="ECO:0000259" key="17">
    <source>
        <dbReference type="Pfam" id="PF04715"/>
    </source>
</evidence>
<dbReference type="PANTHER" id="PTHR11236">
    <property type="entry name" value="AMINOBENZOATE/ANTHRANILATE SYNTHASE"/>
    <property type="match status" value="1"/>
</dbReference>
<dbReference type="EMBL" id="MLQR01000016">
    <property type="protein sequence ID" value="OIJ14809.1"/>
    <property type="molecule type" value="Genomic_DNA"/>
</dbReference>
<comment type="function">
    <text evidence="13 15">Part of a heterotetrameric complex that catalyzes the two-step biosynthesis of anthranilate, an intermediate in the biosynthesis of L-tryptophan. In the first step, the glutamine-binding beta subunit (TrpG) of anthranilate synthase (AS) provides the glutamine amidotransferase activity which generates ammonia as a substrate that, along with chorismate, is used in the second step, catalyzed by the large alpha subunit of AS (TrpE) to produce anthranilate. In the absence of TrpG, TrpE can synthesize anthranilate directly from chorismate and high concentrations of ammonia.</text>
</comment>
<evidence type="ECO:0000256" key="13">
    <source>
        <dbReference type="ARBA" id="ARBA00025634"/>
    </source>
</evidence>
<dbReference type="SUPFAM" id="SSF56322">
    <property type="entry name" value="ADC synthase"/>
    <property type="match status" value="1"/>
</dbReference>
<dbReference type="InterPro" id="IPR019999">
    <property type="entry name" value="Anth_synth_I-like"/>
</dbReference>
<dbReference type="EC" id="4.1.3.27" evidence="5 15"/>
<evidence type="ECO:0000256" key="11">
    <source>
        <dbReference type="ARBA" id="ARBA00023141"/>
    </source>
</evidence>
<dbReference type="InterPro" id="IPR005801">
    <property type="entry name" value="ADC_synthase"/>
</dbReference>
<comment type="cofactor">
    <cofactor evidence="1 15">
        <name>Mg(2+)</name>
        <dbReference type="ChEBI" id="CHEBI:18420"/>
    </cofactor>
</comment>
<evidence type="ECO:0000256" key="4">
    <source>
        <dbReference type="ARBA" id="ARBA00011575"/>
    </source>
</evidence>
<dbReference type="AlphaFoldDB" id="A0A1S2LQL8"/>
<evidence type="ECO:0000256" key="15">
    <source>
        <dbReference type="RuleBase" id="RU364045"/>
    </source>
</evidence>
<dbReference type="Gene3D" id="3.60.120.10">
    <property type="entry name" value="Anthranilate synthase"/>
    <property type="match status" value="1"/>
</dbReference>
<evidence type="ECO:0000256" key="10">
    <source>
        <dbReference type="ARBA" id="ARBA00022842"/>
    </source>
</evidence>
<dbReference type="GO" id="GO:0046872">
    <property type="term" value="F:metal ion binding"/>
    <property type="evidence" value="ECO:0007669"/>
    <property type="project" value="UniProtKB-KW"/>
</dbReference>
<gene>
    <name evidence="15" type="primary">trpE</name>
    <name evidence="18" type="ORF">BKP37_07470</name>
</gene>
<evidence type="ECO:0000259" key="16">
    <source>
        <dbReference type="Pfam" id="PF00425"/>
    </source>
</evidence>
<dbReference type="GO" id="GO:0000162">
    <property type="term" value="P:L-tryptophan biosynthetic process"/>
    <property type="evidence" value="ECO:0007669"/>
    <property type="project" value="UniProtKB-UniPathway"/>
</dbReference>
<evidence type="ECO:0000256" key="8">
    <source>
        <dbReference type="ARBA" id="ARBA00022723"/>
    </source>
</evidence>
<evidence type="ECO:0000256" key="12">
    <source>
        <dbReference type="ARBA" id="ARBA00023239"/>
    </source>
</evidence>
<sequence>MKNPSLDQFINDAKHYKTIPFISHFFADTLTPIQIFQQLEKEAVFLLESNDEQSPWSNFSFIGLSPKFYLMEKNNQYHFLNENKEKVFSFTSFKEAFQEAIDYLQVKEIEVPIPFRGGAVGAITYDAVEVIEPVLSKENNTNTNEQERMNFVFCETILAYDHHKKELYILHHVSIAGEETEANLLDIYEKAMKKIEKIIDRISKTPHASKLYQPPVDEEVTFENVRSNYNKDKFLEHVGMIKEYIKSGDVFQAVLSQRFELDITVSGMELYRVLRMVNPSPYLFYLKINDTEIVGSSPERLVQIQDSHIEIHPIAGTRKRGKTKEEDDILQADLLQDEKEKAEHYMLVDLARNDIGRVAQYGSVEVPVLMEIGKFSHVMHIISKVTGKLDKKVHPVDALFSSFPAGTVSGAPKIRAMQILKELEPTRREYYAGAITYLGFDGNIDSCIAIRTMVIKGNKAYVQAGAGIVADSVPENEWEETRNKAKALIKAIAVAEKMFSDRKESLPNA</sequence>
<dbReference type="UniPathway" id="UPA00035">
    <property type="reaction ID" value="UER00040"/>
</dbReference>
<evidence type="ECO:0000313" key="18">
    <source>
        <dbReference type="EMBL" id="OIJ14809.1"/>
    </source>
</evidence>
<evidence type="ECO:0000256" key="14">
    <source>
        <dbReference type="ARBA" id="ARBA00047683"/>
    </source>
</evidence>
<keyword evidence="9 15" id="KW-0822">Tryptophan biosynthesis</keyword>
<dbReference type="Proteomes" id="UP000179524">
    <property type="component" value="Unassembled WGS sequence"/>
</dbReference>
<comment type="pathway">
    <text evidence="2 15">Amino-acid biosynthesis; L-tryptophan biosynthesis; L-tryptophan from chorismate: step 1/5.</text>
</comment>
<keyword evidence="10 15" id="KW-0460">Magnesium</keyword>
<comment type="similarity">
    <text evidence="3 15">Belongs to the anthranilate synthase component I family.</text>
</comment>
<dbReference type="NCBIfam" id="TIGR00564">
    <property type="entry name" value="trpE_most"/>
    <property type="match status" value="1"/>
</dbReference>
<accession>A0A1S2LQL8</accession>
<dbReference type="GO" id="GO:0004049">
    <property type="term" value="F:anthranilate synthase activity"/>
    <property type="evidence" value="ECO:0007669"/>
    <property type="project" value="UniProtKB-EC"/>
</dbReference>
<name>A0A1S2LQL8_9BACI</name>
<dbReference type="InterPro" id="IPR005256">
    <property type="entry name" value="Anth_synth_I_PabB"/>
</dbReference>
<comment type="subunit">
    <text evidence="4 15">Heterotetramer consisting of two non-identical subunits: a beta subunit (TrpG) and a large alpha subunit (TrpE).</text>
</comment>
<reference evidence="18 19" key="1">
    <citation type="submission" date="2016-10" db="EMBL/GenBank/DDBJ databases">
        <title>Draft genome sequences of four alkaliphilic bacteria belonging to the Anaerobacillus genus.</title>
        <authorList>
            <person name="Bassil N.M."/>
            <person name="Lloyd J.R."/>
        </authorList>
    </citation>
    <scope>NUCLEOTIDE SEQUENCE [LARGE SCALE GENOMIC DNA]</scope>
    <source>
        <strain evidence="18 19">DSM 18345</strain>
    </source>
</reference>
<keyword evidence="7 15" id="KW-0028">Amino-acid biosynthesis</keyword>
<dbReference type="PRINTS" id="PR00095">
    <property type="entry name" value="ANTSNTHASEI"/>
</dbReference>
<keyword evidence="12 15" id="KW-0456">Lyase</keyword>
<feature type="domain" description="Chorismate-utilising enzyme C-terminal" evidence="16">
    <location>
        <begin position="231"/>
        <end position="484"/>
    </location>
</feature>
<evidence type="ECO:0000256" key="2">
    <source>
        <dbReference type="ARBA" id="ARBA00004873"/>
    </source>
</evidence>
<evidence type="ECO:0000256" key="1">
    <source>
        <dbReference type="ARBA" id="ARBA00001946"/>
    </source>
</evidence>
<evidence type="ECO:0000313" key="19">
    <source>
        <dbReference type="Proteomes" id="UP000179524"/>
    </source>
</evidence>
<keyword evidence="19" id="KW-1185">Reference proteome</keyword>
<evidence type="ECO:0000256" key="5">
    <source>
        <dbReference type="ARBA" id="ARBA00012266"/>
    </source>
</evidence>
<feature type="domain" description="Anthranilate synthase component I N-terminal" evidence="17">
    <location>
        <begin position="28"/>
        <end position="169"/>
    </location>
</feature>
<dbReference type="OrthoDB" id="9803598at2"/>
<keyword evidence="8 15" id="KW-0479">Metal-binding</keyword>
<dbReference type="Pfam" id="PF00425">
    <property type="entry name" value="Chorismate_bind"/>
    <property type="match status" value="1"/>
</dbReference>
<comment type="catalytic activity">
    <reaction evidence="14 15">
        <text>chorismate + L-glutamine = anthranilate + pyruvate + L-glutamate + H(+)</text>
        <dbReference type="Rhea" id="RHEA:21732"/>
        <dbReference type="ChEBI" id="CHEBI:15361"/>
        <dbReference type="ChEBI" id="CHEBI:15378"/>
        <dbReference type="ChEBI" id="CHEBI:16567"/>
        <dbReference type="ChEBI" id="CHEBI:29748"/>
        <dbReference type="ChEBI" id="CHEBI:29985"/>
        <dbReference type="ChEBI" id="CHEBI:58359"/>
        <dbReference type="EC" id="4.1.3.27"/>
    </reaction>
</comment>
<dbReference type="RefSeq" id="WP_071308977.1">
    <property type="nucleotide sequence ID" value="NZ_MLQR01000016.1"/>
</dbReference>